<evidence type="ECO:0000313" key="4">
    <source>
        <dbReference type="Proteomes" id="UP000264702"/>
    </source>
</evidence>
<protein>
    <submittedName>
        <fullName evidence="3">Uncharacterized protein</fullName>
    </submittedName>
</protein>
<accession>A0A372IKT3</accession>
<evidence type="ECO:0000256" key="2">
    <source>
        <dbReference type="SAM" id="SignalP"/>
    </source>
</evidence>
<proteinExistence type="predicted"/>
<dbReference type="RefSeq" id="WP_117302261.1">
    <property type="nucleotide sequence ID" value="NZ_QVQT02000006.1"/>
</dbReference>
<dbReference type="OrthoDB" id="122916at2"/>
<comment type="caution">
    <text evidence="3">The sequence shown here is derived from an EMBL/GenBank/DDBJ whole genome shotgun (WGS) entry which is preliminary data.</text>
</comment>
<name>A0A372IKT3_9BACT</name>
<sequence length="148" mass="15987">MRYSRFFGSLALAAGILFTTNLKAPAQISINIGPAPVCPYGYFDYPPYDCAPYGYYGQDWFINGLFIGAGPWFHGPHGFYGHVDNRWDPHHGYAGPLPQRGQRPFNGFHANEARDGRGHAGTAGHDGRGEHSGGFQGGGHAGHGGGRR</sequence>
<feature type="signal peptide" evidence="2">
    <location>
        <begin position="1"/>
        <end position="24"/>
    </location>
</feature>
<evidence type="ECO:0000256" key="1">
    <source>
        <dbReference type="SAM" id="MobiDB-lite"/>
    </source>
</evidence>
<dbReference type="EMBL" id="QVQT01000006">
    <property type="protein sequence ID" value="RFU15359.1"/>
    <property type="molecule type" value="Genomic_DNA"/>
</dbReference>
<keyword evidence="4" id="KW-1185">Reference proteome</keyword>
<reference evidence="3 4" key="1">
    <citation type="submission" date="2018-08" db="EMBL/GenBank/DDBJ databases">
        <title>Acidipila sp. 4G-K13, an acidobacterium isolated from forest soil.</title>
        <authorList>
            <person name="Gao Z.-H."/>
            <person name="Qiu L.-H."/>
        </authorList>
    </citation>
    <scope>NUCLEOTIDE SEQUENCE [LARGE SCALE GENOMIC DNA]</scope>
    <source>
        <strain evidence="3 4">4G-K13</strain>
    </source>
</reference>
<feature type="region of interest" description="Disordered" evidence="1">
    <location>
        <begin position="91"/>
        <end position="148"/>
    </location>
</feature>
<keyword evidence="2" id="KW-0732">Signal</keyword>
<gene>
    <name evidence="3" type="ORF">D0Y96_16940</name>
</gene>
<feature type="compositionally biased region" description="Gly residues" evidence="1">
    <location>
        <begin position="132"/>
        <end position="148"/>
    </location>
</feature>
<organism evidence="3 4">
    <name type="scientific">Paracidobacterium acidisoli</name>
    <dbReference type="NCBI Taxonomy" id="2303751"/>
    <lineage>
        <taxon>Bacteria</taxon>
        <taxon>Pseudomonadati</taxon>
        <taxon>Acidobacteriota</taxon>
        <taxon>Terriglobia</taxon>
        <taxon>Terriglobales</taxon>
        <taxon>Acidobacteriaceae</taxon>
        <taxon>Paracidobacterium</taxon>
    </lineage>
</organism>
<dbReference type="AlphaFoldDB" id="A0A372IKT3"/>
<dbReference type="Proteomes" id="UP000264702">
    <property type="component" value="Unassembled WGS sequence"/>
</dbReference>
<feature type="chain" id="PRO_5017018292" evidence="2">
    <location>
        <begin position="25"/>
        <end position="148"/>
    </location>
</feature>
<evidence type="ECO:0000313" key="3">
    <source>
        <dbReference type="EMBL" id="RFU15359.1"/>
    </source>
</evidence>